<organism evidence="2 3">
    <name type="scientific">Perkinsus chesapeaki</name>
    <name type="common">Clam parasite</name>
    <name type="synonym">Perkinsus andrewsi</name>
    <dbReference type="NCBI Taxonomy" id="330153"/>
    <lineage>
        <taxon>Eukaryota</taxon>
        <taxon>Sar</taxon>
        <taxon>Alveolata</taxon>
        <taxon>Perkinsozoa</taxon>
        <taxon>Perkinsea</taxon>
        <taxon>Perkinsida</taxon>
        <taxon>Perkinsidae</taxon>
        <taxon>Perkinsus</taxon>
    </lineage>
</organism>
<keyword evidence="3" id="KW-1185">Reference proteome</keyword>
<dbReference type="EMBL" id="JAAPAO010002311">
    <property type="protein sequence ID" value="KAF4647887.1"/>
    <property type="molecule type" value="Genomic_DNA"/>
</dbReference>
<sequence>MNRLHTRALDLALLDALWATRDCHDMFPELQSEVVEFIRTRQPSLAEINITSMKADQLPSLVFTRESSLWVIDESSSQVGHARCIDGPSIGHSIESIRTGYKVSYDYDESQDRLYAFDCECHKVFVYKLKEPNICSVIDIDTFDEFGTSSKVRCLDGFIFLAYVNTARTTALRFIDVRNVDKASKAELLWTYGGRFYGSHLRDFIVTRVAGEQKRYNLTYVYADEIICFVLGLEDLMNPIVHKETV</sequence>
<keyword evidence="1" id="KW-0732">Signal</keyword>
<gene>
    <name evidence="2" type="ORF">FOL47_004029</name>
</gene>
<feature type="chain" id="PRO_5029826257" evidence="1">
    <location>
        <begin position="20"/>
        <end position="246"/>
    </location>
</feature>
<dbReference type="AlphaFoldDB" id="A0A7J6KLF0"/>
<proteinExistence type="predicted"/>
<protein>
    <submittedName>
        <fullName evidence="2">Uncharacterized protein</fullName>
    </submittedName>
</protein>
<dbReference type="OrthoDB" id="10420169at2759"/>
<feature type="non-terminal residue" evidence="2">
    <location>
        <position position="246"/>
    </location>
</feature>
<accession>A0A7J6KLF0</accession>
<evidence type="ECO:0000313" key="2">
    <source>
        <dbReference type="EMBL" id="KAF4647887.1"/>
    </source>
</evidence>
<reference evidence="2 3" key="1">
    <citation type="submission" date="2020-04" db="EMBL/GenBank/DDBJ databases">
        <title>Perkinsus chesapeaki whole genome sequence.</title>
        <authorList>
            <person name="Bogema D.R."/>
        </authorList>
    </citation>
    <scope>NUCLEOTIDE SEQUENCE [LARGE SCALE GENOMIC DNA]</scope>
    <source>
        <strain evidence="2">ATCC PRA-425</strain>
    </source>
</reference>
<dbReference type="Proteomes" id="UP000591131">
    <property type="component" value="Unassembled WGS sequence"/>
</dbReference>
<evidence type="ECO:0000313" key="3">
    <source>
        <dbReference type="Proteomes" id="UP000591131"/>
    </source>
</evidence>
<feature type="signal peptide" evidence="1">
    <location>
        <begin position="1"/>
        <end position="19"/>
    </location>
</feature>
<comment type="caution">
    <text evidence="2">The sequence shown here is derived from an EMBL/GenBank/DDBJ whole genome shotgun (WGS) entry which is preliminary data.</text>
</comment>
<evidence type="ECO:0000256" key="1">
    <source>
        <dbReference type="SAM" id="SignalP"/>
    </source>
</evidence>
<name>A0A7J6KLF0_PERCH</name>